<dbReference type="AlphaFoldDB" id="A0AA88I4F9"/>
<name>A0AA88I4F9_ARTSF</name>
<gene>
    <name evidence="1" type="ORF">QYM36_006729</name>
</gene>
<evidence type="ECO:0000313" key="1">
    <source>
        <dbReference type="EMBL" id="KAK2718036.1"/>
    </source>
</evidence>
<dbReference type="EMBL" id="JAVRJZ010000010">
    <property type="protein sequence ID" value="KAK2718036.1"/>
    <property type="molecule type" value="Genomic_DNA"/>
</dbReference>
<comment type="caution">
    <text evidence="1">The sequence shown here is derived from an EMBL/GenBank/DDBJ whole genome shotgun (WGS) entry which is preliminary data.</text>
</comment>
<reference evidence="1" key="1">
    <citation type="submission" date="2023-07" db="EMBL/GenBank/DDBJ databases">
        <title>Chromosome-level genome assembly of Artemia franciscana.</title>
        <authorList>
            <person name="Jo E."/>
        </authorList>
    </citation>
    <scope>NUCLEOTIDE SEQUENCE</scope>
    <source>
        <tissue evidence="1">Whole body</tissue>
    </source>
</reference>
<organism evidence="1 2">
    <name type="scientific">Artemia franciscana</name>
    <name type="common">Brine shrimp</name>
    <name type="synonym">Artemia sanfranciscana</name>
    <dbReference type="NCBI Taxonomy" id="6661"/>
    <lineage>
        <taxon>Eukaryota</taxon>
        <taxon>Metazoa</taxon>
        <taxon>Ecdysozoa</taxon>
        <taxon>Arthropoda</taxon>
        <taxon>Crustacea</taxon>
        <taxon>Branchiopoda</taxon>
        <taxon>Anostraca</taxon>
        <taxon>Artemiidae</taxon>
        <taxon>Artemia</taxon>
    </lineage>
</organism>
<protein>
    <submittedName>
        <fullName evidence="1">Uncharacterized protein</fullName>
    </submittedName>
</protein>
<dbReference type="Proteomes" id="UP001187531">
    <property type="component" value="Unassembled WGS sequence"/>
</dbReference>
<evidence type="ECO:0000313" key="2">
    <source>
        <dbReference type="Proteomes" id="UP001187531"/>
    </source>
</evidence>
<keyword evidence="2" id="KW-1185">Reference proteome</keyword>
<proteinExistence type="predicted"/>
<accession>A0AA88I4F9</accession>
<sequence length="250" mass="28566">MDRMPEQLREKFFLGHFTMKRSFGSANAVSPDHALESSLNFEAKQKGSIKGMILNTTAIAKWPSTFPFCAKRATYDGLYFVKDPEGCPFLLKDSSGYHGRKSKGNRRTCLISLDTTLENWEVMLTQSSSKAKIAEIIFGAWKEETENTPFPLVLAEGFRERREVHVRVLPPNVCSLLAERLAFTHEEADTRVVLHVTECYRRGFPRVIVKAIDTDILAILIQHFRVITSRFNASNPELYLKFRDKNLPVH</sequence>